<evidence type="ECO:0000313" key="1">
    <source>
        <dbReference type="EMBL" id="QIK64522.1"/>
    </source>
</evidence>
<dbReference type="RefSeq" id="WP_166292854.1">
    <property type="nucleotide sequence ID" value="NZ_CP049863.1"/>
</dbReference>
<dbReference type="EMBL" id="CP049863">
    <property type="protein sequence ID" value="QIK64522.1"/>
    <property type="molecule type" value="Genomic_DNA"/>
</dbReference>
<proteinExistence type="predicted"/>
<accession>A0A6G7XJ46</accession>
<dbReference type="AlphaFoldDB" id="A0A6G7XJ46"/>
<dbReference type="KEGG" id="lvi:G7068_15865"/>
<dbReference type="KEGG" id="lvi:G7068_16230"/>
<keyword evidence="3" id="KW-1185">Reference proteome</keyword>
<gene>
    <name evidence="1" type="ORF">G7068_15865</name>
    <name evidence="2" type="ORF">G7068_16230</name>
</gene>
<name>A0A6G7XJ46_9MICO</name>
<dbReference type="Proteomes" id="UP000502677">
    <property type="component" value="Chromosome"/>
</dbReference>
<protein>
    <submittedName>
        <fullName evidence="2">Uncharacterized protein</fullName>
    </submittedName>
</protein>
<evidence type="ECO:0000313" key="2">
    <source>
        <dbReference type="EMBL" id="QIK64595.1"/>
    </source>
</evidence>
<reference evidence="2 3" key="1">
    <citation type="submission" date="2020-03" db="EMBL/GenBank/DDBJ databases">
        <title>Leucobacter sp. nov., isolated from beetles.</title>
        <authorList>
            <person name="Hyun D.-W."/>
            <person name="Bae J.-W."/>
        </authorList>
    </citation>
    <scope>NUCLEOTIDE SEQUENCE [LARGE SCALE GENOMIC DNA]</scope>
    <source>
        <strain evidence="2 3">HDW9C</strain>
    </source>
</reference>
<sequence length="167" mass="18714">MNIATRPANAMDDKILQLAGSRSPEEISFMLGGLITPERIASRTQELLKSKNWLTQQQEQRRLYLTLSALLATLQDGYFDLDKAKVILATVKQLSAQAERLGAATEEDLNKLYGNQGRIMAQVVDGAFGYMRGALRERVPAELWDELMIEALSHARDEIAKHEAIEE</sequence>
<organism evidence="2 3">
    <name type="scientific">Leucobacter viscericola</name>
    <dbReference type="NCBI Taxonomy" id="2714935"/>
    <lineage>
        <taxon>Bacteria</taxon>
        <taxon>Bacillati</taxon>
        <taxon>Actinomycetota</taxon>
        <taxon>Actinomycetes</taxon>
        <taxon>Micrococcales</taxon>
        <taxon>Microbacteriaceae</taxon>
        <taxon>Leucobacter</taxon>
    </lineage>
</organism>
<dbReference type="EMBL" id="CP049863">
    <property type="protein sequence ID" value="QIK64595.1"/>
    <property type="molecule type" value="Genomic_DNA"/>
</dbReference>
<evidence type="ECO:0000313" key="3">
    <source>
        <dbReference type="Proteomes" id="UP000502677"/>
    </source>
</evidence>